<proteinExistence type="predicted"/>
<evidence type="ECO:0000313" key="1">
    <source>
        <dbReference type="EMBL" id="CUQ19722.1"/>
    </source>
</evidence>
<dbReference type="Proteomes" id="UP000095766">
    <property type="component" value="Unassembled WGS sequence"/>
</dbReference>
<dbReference type="GO" id="GO:0016798">
    <property type="term" value="F:hydrolase activity, acting on glycosyl bonds"/>
    <property type="evidence" value="ECO:0007669"/>
    <property type="project" value="UniProtKB-KW"/>
</dbReference>
<dbReference type="AlphaFoldDB" id="A0A174UBQ4"/>
<dbReference type="GO" id="GO:0045493">
    <property type="term" value="P:xylan catabolic process"/>
    <property type="evidence" value="ECO:0007669"/>
    <property type="project" value="UniProtKB-KW"/>
</dbReference>
<name>A0A174UBQ4_BACUN</name>
<keyword evidence="1" id="KW-0378">Hydrolase</keyword>
<gene>
    <name evidence="1" type="ORF">ERS852510_03490</name>
</gene>
<dbReference type="InterPro" id="IPR023296">
    <property type="entry name" value="Glyco_hydro_beta-prop_sf"/>
</dbReference>
<keyword evidence="1" id="KW-0858">Xylan degradation</keyword>
<organism evidence="1 2">
    <name type="scientific">Bacteroides uniformis</name>
    <dbReference type="NCBI Taxonomy" id="820"/>
    <lineage>
        <taxon>Bacteria</taxon>
        <taxon>Pseudomonadati</taxon>
        <taxon>Bacteroidota</taxon>
        <taxon>Bacteroidia</taxon>
        <taxon>Bacteroidales</taxon>
        <taxon>Bacteroidaceae</taxon>
        <taxon>Bacteroides</taxon>
    </lineage>
</organism>
<keyword evidence="1" id="KW-0119">Carbohydrate metabolism</keyword>
<accession>A0A174UBQ4</accession>
<keyword evidence="1" id="KW-0624">Polysaccharide degradation</keyword>
<dbReference type="SUPFAM" id="SSF75005">
    <property type="entry name" value="Arabinanase/levansucrase/invertase"/>
    <property type="match status" value="1"/>
</dbReference>
<protein>
    <submittedName>
        <fullName evidence="1">Endo-1,4-beta-xylanase D</fullName>
    </submittedName>
</protein>
<reference evidence="1 2" key="1">
    <citation type="submission" date="2015-09" db="EMBL/GenBank/DDBJ databases">
        <authorList>
            <consortium name="Pathogen Informatics"/>
        </authorList>
    </citation>
    <scope>NUCLEOTIDE SEQUENCE [LARGE SCALE GENOMIC DNA]</scope>
    <source>
        <strain evidence="1 2">2789STDY5834898</strain>
    </source>
</reference>
<dbReference type="Gene3D" id="2.115.10.20">
    <property type="entry name" value="Glycosyl hydrolase domain, family 43"/>
    <property type="match status" value="1"/>
</dbReference>
<evidence type="ECO:0000313" key="2">
    <source>
        <dbReference type="Proteomes" id="UP000095766"/>
    </source>
</evidence>
<sequence>MDMKKNYILLLLLCLCFAGCKEKTVVESDYLPIADPYVMLYEGKYYAYGTGGTVEGEGFACFSSDDLKNWTREGQALSAADSYGTWGF</sequence>
<dbReference type="EMBL" id="CZAO01000019">
    <property type="protein sequence ID" value="CUQ19722.1"/>
    <property type="molecule type" value="Genomic_DNA"/>
</dbReference>
<keyword evidence="1" id="KW-0326">Glycosidase</keyword>